<evidence type="ECO:0000256" key="3">
    <source>
        <dbReference type="ARBA" id="ARBA00022737"/>
    </source>
</evidence>
<evidence type="ECO:0000313" key="7">
    <source>
        <dbReference type="Proteomes" id="UP000186922"/>
    </source>
</evidence>
<organism evidence="6 7">
    <name type="scientific">Ramazzottius varieornatus</name>
    <name type="common">Water bear</name>
    <name type="synonym">Tardigrade</name>
    <dbReference type="NCBI Taxonomy" id="947166"/>
    <lineage>
        <taxon>Eukaryota</taxon>
        <taxon>Metazoa</taxon>
        <taxon>Ecdysozoa</taxon>
        <taxon>Tardigrada</taxon>
        <taxon>Eutardigrada</taxon>
        <taxon>Parachela</taxon>
        <taxon>Hypsibioidea</taxon>
        <taxon>Ramazzottiidae</taxon>
        <taxon>Ramazzottius</taxon>
    </lineage>
</organism>
<dbReference type="PANTHER" id="PTHR24373:SF275">
    <property type="entry name" value="TIR DOMAIN-CONTAINING PROTEIN"/>
    <property type="match status" value="1"/>
</dbReference>
<dbReference type="SMART" id="SM00369">
    <property type="entry name" value="LRR_TYP"/>
    <property type="match status" value="7"/>
</dbReference>
<evidence type="ECO:0000313" key="6">
    <source>
        <dbReference type="EMBL" id="GAV01053.1"/>
    </source>
</evidence>
<dbReference type="STRING" id="947166.A0A1D1VLP5"/>
<dbReference type="EMBL" id="BDGG01000006">
    <property type="protein sequence ID" value="GAV01053.1"/>
    <property type="molecule type" value="Genomic_DNA"/>
</dbReference>
<dbReference type="OrthoDB" id="694479at2759"/>
<keyword evidence="4" id="KW-1133">Transmembrane helix</keyword>
<dbReference type="AlphaFoldDB" id="A0A1D1VLP5"/>
<dbReference type="Gene3D" id="3.80.10.10">
    <property type="entry name" value="Ribonuclease Inhibitor"/>
    <property type="match status" value="2"/>
</dbReference>
<name>A0A1D1VLP5_RAMVA</name>
<dbReference type="InterPro" id="IPR001611">
    <property type="entry name" value="Leu-rich_rpt"/>
</dbReference>
<dbReference type="PANTHER" id="PTHR24373">
    <property type="entry name" value="SLIT RELATED LEUCINE-RICH REPEAT NEURONAL PROTEIN"/>
    <property type="match status" value="1"/>
</dbReference>
<proteinExistence type="predicted"/>
<keyword evidence="1" id="KW-0433">Leucine-rich repeat</keyword>
<evidence type="ECO:0008006" key="8">
    <source>
        <dbReference type="Google" id="ProtNLM"/>
    </source>
</evidence>
<protein>
    <recommendedName>
        <fullName evidence="8">LRRCT domain-containing protein</fullName>
    </recommendedName>
</protein>
<feature type="chain" id="PRO_5008898577" description="LRRCT domain-containing protein" evidence="5">
    <location>
        <begin position="21"/>
        <end position="469"/>
    </location>
</feature>
<dbReference type="InterPro" id="IPR050328">
    <property type="entry name" value="Dev_Immune_Receptor"/>
</dbReference>
<dbReference type="InterPro" id="IPR003591">
    <property type="entry name" value="Leu-rich_rpt_typical-subtyp"/>
</dbReference>
<evidence type="ECO:0000256" key="4">
    <source>
        <dbReference type="SAM" id="Phobius"/>
    </source>
</evidence>
<comment type="caution">
    <text evidence="6">The sequence shown here is derived from an EMBL/GenBank/DDBJ whole genome shotgun (WGS) entry which is preliminary data.</text>
</comment>
<sequence length="469" mass="52336">MKSYSRILLCLFGVVHLVISQKPPTISLPVKRTPAVSTSLDACSLPCELKDDHACNICSDTTFSCPNPSSKLKTICSNYVNASTTEITVINVQNNALTDFSSFPASLPKLSELNVMGNPFSAITKADLARFPALQMLDISDIRLTLEALPEDIFESVPLLQDLTIRSSGLRTLPPNIFKNNKKLTKLVLEGNRMEKVPADALKKVGYSLRALFLSGNPITKVDASDFDYLVELRTLYLKDTNIRQIKDYTFAALDKMTDISLDHNVHLEFIHEDAFGNHAPEAWKFSGSLERVSIRNCALRSLDVHTVNVLYLKELLLSGNPWQCDCTIKWMVDKDMLEKSIGHEKITEELKKTKCMDAPHRDMFIGTLPEDRFVCLDELRAIDTTVGQRIAGGLGGTAILVITVILCVSAIVFSAILLRKITLRSEQTRVHPAAAHQYQAIYNQGSIQTPYEERPTRHTALLKDPFEI</sequence>
<feature type="transmembrane region" description="Helical" evidence="4">
    <location>
        <begin position="399"/>
        <end position="419"/>
    </location>
</feature>
<keyword evidence="2 5" id="KW-0732">Signal</keyword>
<gene>
    <name evidence="6" type="primary">RvY_11824-1</name>
    <name evidence="6" type="synonym">RvY_11824.1</name>
    <name evidence="6" type="ORF">RvY_11824</name>
</gene>
<keyword evidence="3" id="KW-0677">Repeat</keyword>
<reference evidence="6 7" key="1">
    <citation type="journal article" date="2016" name="Nat. Commun.">
        <title>Extremotolerant tardigrade genome and improved radiotolerance of human cultured cells by tardigrade-unique protein.</title>
        <authorList>
            <person name="Hashimoto T."/>
            <person name="Horikawa D.D."/>
            <person name="Saito Y."/>
            <person name="Kuwahara H."/>
            <person name="Kozuka-Hata H."/>
            <person name="Shin-I T."/>
            <person name="Minakuchi Y."/>
            <person name="Ohishi K."/>
            <person name="Motoyama A."/>
            <person name="Aizu T."/>
            <person name="Enomoto A."/>
            <person name="Kondo K."/>
            <person name="Tanaka S."/>
            <person name="Hara Y."/>
            <person name="Koshikawa S."/>
            <person name="Sagara H."/>
            <person name="Miura T."/>
            <person name="Yokobori S."/>
            <person name="Miyagawa K."/>
            <person name="Suzuki Y."/>
            <person name="Kubo T."/>
            <person name="Oyama M."/>
            <person name="Kohara Y."/>
            <person name="Fujiyama A."/>
            <person name="Arakawa K."/>
            <person name="Katayama T."/>
            <person name="Toyoda A."/>
            <person name="Kunieda T."/>
        </authorList>
    </citation>
    <scope>NUCLEOTIDE SEQUENCE [LARGE SCALE GENOMIC DNA]</scope>
    <source>
        <strain evidence="6 7">YOKOZUNA-1</strain>
    </source>
</reference>
<dbReference type="SUPFAM" id="SSF52058">
    <property type="entry name" value="L domain-like"/>
    <property type="match status" value="1"/>
</dbReference>
<dbReference type="Pfam" id="PF13855">
    <property type="entry name" value="LRR_8"/>
    <property type="match status" value="1"/>
</dbReference>
<keyword evidence="7" id="KW-1185">Reference proteome</keyword>
<evidence type="ECO:0000256" key="5">
    <source>
        <dbReference type="SAM" id="SignalP"/>
    </source>
</evidence>
<accession>A0A1D1VLP5</accession>
<evidence type="ECO:0000256" key="1">
    <source>
        <dbReference type="ARBA" id="ARBA00022614"/>
    </source>
</evidence>
<keyword evidence="4" id="KW-0472">Membrane</keyword>
<feature type="signal peptide" evidence="5">
    <location>
        <begin position="1"/>
        <end position="20"/>
    </location>
</feature>
<dbReference type="InterPro" id="IPR032675">
    <property type="entry name" value="LRR_dom_sf"/>
</dbReference>
<dbReference type="Proteomes" id="UP000186922">
    <property type="component" value="Unassembled WGS sequence"/>
</dbReference>
<evidence type="ECO:0000256" key="2">
    <source>
        <dbReference type="ARBA" id="ARBA00022729"/>
    </source>
</evidence>
<keyword evidence="4" id="KW-0812">Transmembrane</keyword>